<proteinExistence type="predicted"/>
<name>A0ABT5T655_9RHOB</name>
<protein>
    <submittedName>
        <fullName evidence="1">Uncharacterized protein</fullName>
    </submittedName>
</protein>
<accession>A0ABT5T655</accession>
<dbReference type="RefSeq" id="WP_274351253.1">
    <property type="nucleotide sequence ID" value="NZ_JAQZSM010000004.1"/>
</dbReference>
<comment type="caution">
    <text evidence="1">The sequence shown here is derived from an EMBL/GenBank/DDBJ whole genome shotgun (WGS) entry which is preliminary data.</text>
</comment>
<dbReference type="EMBL" id="JAQZSM010000004">
    <property type="protein sequence ID" value="MDD7970598.1"/>
    <property type="molecule type" value="Genomic_DNA"/>
</dbReference>
<sequence>MKGPPIGLATGDNSIFSGLFHLRGRRLELRLLSLLLLHISRQLINIPDQFAPQHIDPRFMCFSILSNPFCAPASGLDGLQSLPGKGNSSQSFCFSRVWTH</sequence>
<gene>
    <name evidence="1" type="ORF">PUT78_05765</name>
</gene>
<evidence type="ECO:0000313" key="2">
    <source>
        <dbReference type="Proteomes" id="UP001431784"/>
    </source>
</evidence>
<organism evidence="1 2">
    <name type="scientific">Roseinatronobacter alkalisoli</name>
    <dbReference type="NCBI Taxonomy" id="3028235"/>
    <lineage>
        <taxon>Bacteria</taxon>
        <taxon>Pseudomonadati</taxon>
        <taxon>Pseudomonadota</taxon>
        <taxon>Alphaproteobacteria</taxon>
        <taxon>Rhodobacterales</taxon>
        <taxon>Paracoccaceae</taxon>
        <taxon>Roseinatronobacter</taxon>
    </lineage>
</organism>
<evidence type="ECO:0000313" key="1">
    <source>
        <dbReference type="EMBL" id="MDD7970598.1"/>
    </source>
</evidence>
<keyword evidence="2" id="KW-1185">Reference proteome</keyword>
<reference evidence="1" key="1">
    <citation type="submission" date="2023-02" db="EMBL/GenBank/DDBJ databases">
        <title>Description of Roseinatronobacter alkalisoli sp. nov., an alkaliphilic bacerium isolated from soda soil.</title>
        <authorList>
            <person name="Wei W."/>
        </authorList>
    </citation>
    <scope>NUCLEOTIDE SEQUENCE</scope>
    <source>
        <strain evidence="1">HJB301</strain>
    </source>
</reference>
<dbReference type="Proteomes" id="UP001431784">
    <property type="component" value="Unassembled WGS sequence"/>
</dbReference>